<feature type="domain" description="ResB-like" evidence="7">
    <location>
        <begin position="15"/>
        <end position="497"/>
    </location>
</feature>
<feature type="transmembrane region" description="Helical" evidence="6">
    <location>
        <begin position="167"/>
        <end position="189"/>
    </location>
</feature>
<comment type="caution">
    <text evidence="8">The sequence shown here is derived from an EMBL/GenBank/DDBJ whole genome shotgun (WGS) entry which is preliminary data.</text>
</comment>
<reference evidence="8" key="1">
    <citation type="submission" date="2021-01" db="EMBL/GenBank/DDBJ databases">
        <title>Whole genome shotgun sequence of Spirilliplanes yamanashiensis NBRC 15828.</title>
        <authorList>
            <person name="Komaki H."/>
            <person name="Tamura T."/>
        </authorList>
    </citation>
    <scope>NUCLEOTIDE SEQUENCE</scope>
    <source>
        <strain evidence="8">NBRC 15828</strain>
    </source>
</reference>
<keyword evidence="9" id="KW-1185">Reference proteome</keyword>
<evidence type="ECO:0000256" key="5">
    <source>
        <dbReference type="ARBA" id="ARBA00023136"/>
    </source>
</evidence>
<gene>
    <name evidence="8" type="ORF">Sya03_59280</name>
</gene>
<comment type="subcellular location">
    <subcellularLocation>
        <location evidence="1">Membrane</location>
        <topology evidence="1">Multi-pass membrane protein</topology>
    </subcellularLocation>
</comment>
<evidence type="ECO:0000256" key="1">
    <source>
        <dbReference type="ARBA" id="ARBA00004141"/>
    </source>
</evidence>
<keyword evidence="5 6" id="KW-0472">Membrane</keyword>
<proteinExistence type="predicted"/>
<evidence type="ECO:0000313" key="9">
    <source>
        <dbReference type="Proteomes" id="UP000652013"/>
    </source>
</evidence>
<dbReference type="GO" id="GO:0016020">
    <property type="term" value="C:membrane"/>
    <property type="evidence" value="ECO:0007669"/>
    <property type="project" value="UniProtKB-SubCell"/>
</dbReference>
<evidence type="ECO:0000256" key="3">
    <source>
        <dbReference type="ARBA" id="ARBA00022748"/>
    </source>
</evidence>
<keyword evidence="4 6" id="KW-1133">Transmembrane helix</keyword>
<evidence type="ECO:0000259" key="7">
    <source>
        <dbReference type="Pfam" id="PF05140"/>
    </source>
</evidence>
<dbReference type="InterPro" id="IPR007816">
    <property type="entry name" value="ResB-like_domain"/>
</dbReference>
<evidence type="ECO:0000256" key="6">
    <source>
        <dbReference type="SAM" id="Phobius"/>
    </source>
</evidence>
<evidence type="ECO:0000256" key="2">
    <source>
        <dbReference type="ARBA" id="ARBA00022692"/>
    </source>
</evidence>
<dbReference type="InterPro" id="IPR023494">
    <property type="entry name" value="Cyt_c_bgen_Ccs1/CcsB/ResB"/>
</dbReference>
<dbReference type="EMBL" id="BOOY01000043">
    <property type="protein sequence ID" value="GIJ06576.1"/>
    <property type="molecule type" value="Genomic_DNA"/>
</dbReference>
<dbReference type="GO" id="GO:0017004">
    <property type="term" value="P:cytochrome complex assembly"/>
    <property type="evidence" value="ECO:0007669"/>
    <property type="project" value="UniProtKB-KW"/>
</dbReference>
<sequence length="523" mass="56413">MVSLARRWWRWLTSMRTALVLLFLLALAAIPGSLVPQRNLGIEKVDAYRRANPDLSRWWDRLGMFDVYASPWFAGIYLLLMASLVGCLTPRMREHATAMFRRPPTAPKVFSRLPAHAEVGAAALPAAEAAKVIRGTLRGFRVDVRTEDDGSVAVAAEKGYLRETGNLLFHFSVLAVLVGVAIGYGWGWYGNRLVVAGPDHAFCTSVQQFDEYGLGPRLTQADVPGYCVELQRFTAEFTEAGQPTTFSADVAWSGVDGEQRPYQLEVNSPLRLDGANVYLLGHGYAPQLRYTDRAGRAQTAVVPFLPADGMLTSDGVALFPDANADTRTGARSKDAQVGFAGVYVPTVPAGGPPGISAHPTERDPAVLLTAYRGNLGLETGVPQSVYALPQRALDDGRLKQLDTPAKLLRRGEAWTLDDGSTLEFLGTQRWITVAVRHDPGEPLALAGAVAMLAGLTVSLSLRRRRVWFRVTPAPGGCQISAAGLPRTGYDAFEQEFAGLVNRARDATGAAGRQADSPTAAATP</sequence>
<dbReference type="PANTHER" id="PTHR31566">
    <property type="entry name" value="CYTOCHROME C BIOGENESIS PROTEIN CCS1, CHLOROPLASTIC"/>
    <property type="match status" value="1"/>
</dbReference>
<evidence type="ECO:0000313" key="8">
    <source>
        <dbReference type="EMBL" id="GIJ06576.1"/>
    </source>
</evidence>
<dbReference type="Pfam" id="PF05140">
    <property type="entry name" value="ResB"/>
    <property type="match status" value="1"/>
</dbReference>
<organism evidence="8 9">
    <name type="scientific">Spirilliplanes yamanashiensis</name>
    <dbReference type="NCBI Taxonomy" id="42233"/>
    <lineage>
        <taxon>Bacteria</taxon>
        <taxon>Bacillati</taxon>
        <taxon>Actinomycetota</taxon>
        <taxon>Actinomycetes</taxon>
        <taxon>Micromonosporales</taxon>
        <taxon>Micromonosporaceae</taxon>
        <taxon>Spirilliplanes</taxon>
    </lineage>
</organism>
<dbReference type="Proteomes" id="UP000652013">
    <property type="component" value="Unassembled WGS sequence"/>
</dbReference>
<accession>A0A8J3YD80</accession>
<dbReference type="PANTHER" id="PTHR31566:SF0">
    <property type="entry name" value="CYTOCHROME C BIOGENESIS PROTEIN CCS1, CHLOROPLASTIC"/>
    <property type="match status" value="1"/>
</dbReference>
<evidence type="ECO:0000256" key="4">
    <source>
        <dbReference type="ARBA" id="ARBA00022989"/>
    </source>
</evidence>
<keyword evidence="2 6" id="KW-0812">Transmembrane</keyword>
<keyword evidence="3" id="KW-0201">Cytochrome c-type biogenesis</keyword>
<protein>
    <submittedName>
        <fullName evidence="8">Cytochrome c biogenesis protein</fullName>
    </submittedName>
</protein>
<feature type="transmembrane region" description="Helical" evidence="6">
    <location>
        <begin position="71"/>
        <end position="92"/>
    </location>
</feature>
<dbReference type="AlphaFoldDB" id="A0A8J3YD80"/>
<name>A0A8J3YD80_9ACTN</name>